<reference evidence="3" key="1">
    <citation type="submission" date="2016-04" db="EMBL/GenBank/DDBJ databases">
        <title>Cephalotus genome sequencing.</title>
        <authorList>
            <person name="Fukushima K."/>
            <person name="Hasebe M."/>
            <person name="Fang X."/>
        </authorList>
    </citation>
    <scope>NUCLEOTIDE SEQUENCE [LARGE SCALE GENOMIC DNA]</scope>
    <source>
        <strain evidence="3">cv. St1</strain>
    </source>
</reference>
<dbReference type="PANTHER" id="PTHR31087">
    <property type="match status" value="1"/>
</dbReference>
<accession>A0A1Q3C7E1</accession>
<dbReference type="Gene3D" id="2.40.160.200">
    <property type="entry name" value="LURP1-related"/>
    <property type="match status" value="1"/>
</dbReference>
<proteinExistence type="inferred from homology"/>
<dbReference type="Proteomes" id="UP000187406">
    <property type="component" value="Unassembled WGS sequence"/>
</dbReference>
<dbReference type="InterPro" id="IPR038595">
    <property type="entry name" value="LOR_sf"/>
</dbReference>
<dbReference type="OrthoDB" id="1876238at2759"/>
<dbReference type="InParanoid" id="A0A1Q3C7E1"/>
<dbReference type="STRING" id="3775.A0A1Q3C7E1"/>
<evidence type="ECO:0000313" key="2">
    <source>
        <dbReference type="EMBL" id="GAV76140.1"/>
    </source>
</evidence>
<dbReference type="InterPro" id="IPR007612">
    <property type="entry name" value="LOR"/>
</dbReference>
<name>A0A1Q3C7E1_CEPFO</name>
<keyword evidence="3" id="KW-1185">Reference proteome</keyword>
<comment type="caution">
    <text evidence="2">The sequence shown here is derived from an EMBL/GenBank/DDBJ whole genome shotgun (WGS) entry which is preliminary data.</text>
</comment>
<comment type="similarity">
    <text evidence="1">Belongs to the LOR family.</text>
</comment>
<evidence type="ECO:0000313" key="3">
    <source>
        <dbReference type="Proteomes" id="UP000187406"/>
    </source>
</evidence>
<dbReference type="EMBL" id="BDDD01001449">
    <property type="protein sequence ID" value="GAV76140.1"/>
    <property type="molecule type" value="Genomic_DNA"/>
</dbReference>
<dbReference type="AlphaFoldDB" id="A0A1Q3C7E1"/>
<dbReference type="PANTHER" id="PTHR31087:SF14">
    <property type="entry name" value="PROTEIN LURP-ONE-RELATED 17"/>
    <property type="match status" value="1"/>
</dbReference>
<protein>
    <submittedName>
        <fullName evidence="2">Tub_2 domain-containing protein</fullName>
    </submittedName>
</protein>
<dbReference type="InterPro" id="IPR025659">
    <property type="entry name" value="Tubby-like_C"/>
</dbReference>
<dbReference type="SUPFAM" id="SSF54518">
    <property type="entry name" value="Tubby C-terminal domain-like"/>
    <property type="match status" value="1"/>
</dbReference>
<dbReference type="Pfam" id="PF04525">
    <property type="entry name" value="LOR"/>
    <property type="match status" value="1"/>
</dbReference>
<gene>
    <name evidence="2" type="ORF">CFOL_v3_19615</name>
</gene>
<evidence type="ECO:0000256" key="1">
    <source>
        <dbReference type="ARBA" id="ARBA00005437"/>
    </source>
</evidence>
<sequence>MKMFFFKSMSRSVHEEHHPSEIMTDGECTSLTVWKKSLLVSCNGFTVIDSNGNLVYRVDNYMRHNPHHEIILMDSSGKSLLTIRRRKKLRLADGWLVFEGEDSAGPKLSKPKFCVRKHIKMLRGHNPNVLAYVYREATDKRHAAFVIEGSYTHRSCKVRDGSRRVVAEIKRKEDSKQGISFGLEVFSLRVQPGFDPGFAMALVLILDQMFS</sequence>
<organism evidence="2 3">
    <name type="scientific">Cephalotus follicularis</name>
    <name type="common">Albany pitcher plant</name>
    <dbReference type="NCBI Taxonomy" id="3775"/>
    <lineage>
        <taxon>Eukaryota</taxon>
        <taxon>Viridiplantae</taxon>
        <taxon>Streptophyta</taxon>
        <taxon>Embryophyta</taxon>
        <taxon>Tracheophyta</taxon>
        <taxon>Spermatophyta</taxon>
        <taxon>Magnoliopsida</taxon>
        <taxon>eudicotyledons</taxon>
        <taxon>Gunneridae</taxon>
        <taxon>Pentapetalae</taxon>
        <taxon>rosids</taxon>
        <taxon>fabids</taxon>
        <taxon>Oxalidales</taxon>
        <taxon>Cephalotaceae</taxon>
        <taxon>Cephalotus</taxon>
    </lineage>
</organism>